<feature type="domain" description="2Fe-2S ferredoxin-type" evidence="1">
    <location>
        <begin position="13"/>
        <end position="83"/>
    </location>
</feature>
<reference evidence="4" key="2">
    <citation type="submission" date="2020-10" db="EMBL/GenBank/DDBJ databases">
        <title>Comparative genomics of the Acetobacterium genus.</title>
        <authorList>
            <person name="Marshall C."/>
            <person name="May H."/>
            <person name="Norman S."/>
        </authorList>
    </citation>
    <scope>NUCLEOTIDE SEQUENCE</scope>
    <source>
        <strain evidence="4">DER-2019</strain>
    </source>
</reference>
<dbReference type="Gene3D" id="3.10.20.30">
    <property type="match status" value="1"/>
</dbReference>
<dbReference type="RefSeq" id="WP_148565954.1">
    <property type="nucleotide sequence ID" value="NZ_RXYA01000002.1"/>
</dbReference>
<dbReference type="AlphaFoldDB" id="A0A923I101"/>
<dbReference type="Gene3D" id="3.30.420.480">
    <property type="entry name" value="Domain of unknown function (DUF4445)"/>
    <property type="match status" value="1"/>
</dbReference>
<reference evidence="4" key="1">
    <citation type="submission" date="2019-10" db="EMBL/GenBank/DDBJ databases">
        <authorList>
            <person name="Ross D.E."/>
            <person name="Gulliver D."/>
        </authorList>
    </citation>
    <scope>NUCLEOTIDE SEQUENCE</scope>
    <source>
        <strain evidence="4">DER-2019</strain>
    </source>
</reference>
<comment type="caution">
    <text evidence="4">The sequence shown here is derived from an EMBL/GenBank/DDBJ whole genome shotgun (WGS) entry which is preliminary data.</text>
</comment>
<dbReference type="SUPFAM" id="SSF54292">
    <property type="entry name" value="2Fe-2S ferredoxin-like"/>
    <property type="match status" value="1"/>
</dbReference>
<dbReference type="InterPro" id="IPR001041">
    <property type="entry name" value="2Fe-2S_ferredoxin-type"/>
</dbReference>
<evidence type="ECO:0000259" key="3">
    <source>
        <dbReference type="Pfam" id="PF17651"/>
    </source>
</evidence>
<dbReference type="PANTHER" id="PTHR42895:SF2">
    <property type="entry name" value="IRON-SULFUR CLUSTER PROTEIN"/>
    <property type="match status" value="1"/>
</dbReference>
<dbReference type="PANTHER" id="PTHR42895">
    <property type="entry name" value="IRON-SULFUR CLUSTER-BINDING PROTEIN-RELATED"/>
    <property type="match status" value="1"/>
</dbReference>
<sequence>MPRIIIKNGADIDRVYECDPEDNLYHFMTGLNLIDAPCGGVGCCGKCKVKILEGNVIPADAEKEFFSEQETAAGWRLACLHTVKGELTLELEPEEVIGEIISKGFLKEFTKKPYISKHLDELGNTLVMAGNEVIDREVGDTRNRLFGLAIDIGTTTVVAALIDMSNGRELSSMSCLNGQKIFGQDVITRINYAMIQKNGTLIQQKTILTDLKNLIAKIIAECHREYDLTANDIYEVTVGGNTTMIHLLAGIDPSSMGTAPYTPGFRGPLILSGINDLQLPVSKNCLVYCLPSVSAFVGGDITAGILACSIQQNPGNILFIDIGTNGEMVLSKGGKLSACSCAAGPALEGMNISCGMRAANGSIEEVKLRGDGADISVAISVIGNEKPKGLCGSGLLSAVAELNRTGILRKSGRLLDHPLVEKVAGKKHFIIDQENDIYLTQQDIRQVQLAKGAILSGIQAMVQANEMTFGEINQVMVAGQFGANLKAESLTGAGLIPSELEDVITYVGNTSKSGAYLCLLSTEERATGEKIVDEVSYIELSRLAGYEKLFIKAMKF</sequence>
<evidence type="ECO:0000259" key="1">
    <source>
        <dbReference type="Pfam" id="PF00111"/>
    </source>
</evidence>
<dbReference type="InterPro" id="IPR052911">
    <property type="entry name" value="Corrinoid_activation_enz"/>
</dbReference>
<dbReference type="InterPro" id="IPR036010">
    <property type="entry name" value="2Fe-2S_ferredoxin-like_sf"/>
</dbReference>
<organism evidence="4 5">
    <name type="scientific">Acetobacterium paludosum</name>
    <dbReference type="NCBI Taxonomy" id="52693"/>
    <lineage>
        <taxon>Bacteria</taxon>
        <taxon>Bacillati</taxon>
        <taxon>Bacillota</taxon>
        <taxon>Clostridia</taxon>
        <taxon>Eubacteriales</taxon>
        <taxon>Eubacteriaceae</taxon>
        <taxon>Acetobacterium</taxon>
    </lineage>
</organism>
<name>A0A923I101_9FIRM</name>
<dbReference type="GO" id="GO:0051536">
    <property type="term" value="F:iron-sulfur cluster binding"/>
    <property type="evidence" value="ECO:0007669"/>
    <property type="project" value="InterPro"/>
</dbReference>
<dbReference type="InterPro" id="IPR041414">
    <property type="entry name" value="Raco-like_middle"/>
</dbReference>
<feature type="domain" description="RACo-like middle region" evidence="3">
    <location>
        <begin position="146"/>
        <end position="312"/>
    </location>
</feature>
<protein>
    <submittedName>
        <fullName evidence="4">DUF4445 domain-containing protein</fullName>
    </submittedName>
</protein>
<accession>A0A923I101</accession>
<feature type="domain" description="RACo C-terminal" evidence="2">
    <location>
        <begin position="317"/>
        <end position="555"/>
    </location>
</feature>
<gene>
    <name evidence="4" type="ORF">GH810_15455</name>
</gene>
<proteinExistence type="predicted"/>
<evidence type="ECO:0000313" key="5">
    <source>
        <dbReference type="Proteomes" id="UP000616595"/>
    </source>
</evidence>
<evidence type="ECO:0000259" key="2">
    <source>
        <dbReference type="Pfam" id="PF14574"/>
    </source>
</evidence>
<dbReference type="EMBL" id="WJBD01000023">
    <property type="protein sequence ID" value="MBC3889706.1"/>
    <property type="molecule type" value="Genomic_DNA"/>
</dbReference>
<dbReference type="Pfam" id="PF00111">
    <property type="entry name" value="Fer2"/>
    <property type="match status" value="1"/>
</dbReference>
<dbReference type="Proteomes" id="UP000616595">
    <property type="component" value="Unassembled WGS sequence"/>
</dbReference>
<dbReference type="OrthoDB" id="9810588at2"/>
<dbReference type="Pfam" id="PF14574">
    <property type="entry name" value="RACo_C_ter"/>
    <property type="match status" value="1"/>
</dbReference>
<evidence type="ECO:0000313" key="4">
    <source>
        <dbReference type="EMBL" id="MBC3889706.1"/>
    </source>
</evidence>
<dbReference type="InterPro" id="IPR042259">
    <property type="entry name" value="Raco-like_middle_sf"/>
</dbReference>
<dbReference type="InterPro" id="IPR012675">
    <property type="entry name" value="Beta-grasp_dom_sf"/>
</dbReference>
<dbReference type="Pfam" id="PF17651">
    <property type="entry name" value="Raco_middle"/>
    <property type="match status" value="1"/>
</dbReference>
<dbReference type="InterPro" id="IPR027980">
    <property type="entry name" value="RACo_C"/>
</dbReference>
<dbReference type="InterPro" id="IPR043129">
    <property type="entry name" value="ATPase_NBD"/>
</dbReference>
<keyword evidence="5" id="KW-1185">Reference proteome</keyword>
<dbReference type="SUPFAM" id="SSF53067">
    <property type="entry name" value="Actin-like ATPase domain"/>
    <property type="match status" value="1"/>
</dbReference>